<comment type="caution">
    <text evidence="1">The sequence shown here is derived from an EMBL/GenBank/DDBJ whole genome shotgun (WGS) entry which is preliminary data.</text>
</comment>
<protein>
    <submittedName>
        <fullName evidence="1">DUF4331 family protein</fullName>
    </submittedName>
</protein>
<dbReference type="Pfam" id="PF14224">
    <property type="entry name" value="DUF4331"/>
    <property type="match status" value="1"/>
</dbReference>
<gene>
    <name evidence="1" type="ORF">OWR29_16875</name>
</gene>
<dbReference type="InterPro" id="IPR025566">
    <property type="entry name" value="DUF4331"/>
</dbReference>
<accession>A0ABT4AZM4</accession>
<dbReference type="Proteomes" id="UP001151002">
    <property type="component" value="Unassembled WGS sequence"/>
</dbReference>
<organism evidence="1 2">
    <name type="scientific">Paractinoplanes pyxinae</name>
    <dbReference type="NCBI Taxonomy" id="2997416"/>
    <lineage>
        <taxon>Bacteria</taxon>
        <taxon>Bacillati</taxon>
        <taxon>Actinomycetota</taxon>
        <taxon>Actinomycetes</taxon>
        <taxon>Micromonosporales</taxon>
        <taxon>Micromonosporaceae</taxon>
        <taxon>Paractinoplanes</taxon>
    </lineage>
</organism>
<proteinExistence type="predicted"/>
<reference evidence="1" key="1">
    <citation type="submission" date="2022-11" db="EMBL/GenBank/DDBJ databases">
        <authorList>
            <person name="Somphong A."/>
            <person name="Phongsopitanun W."/>
        </authorList>
    </citation>
    <scope>NUCLEOTIDE SEQUENCE</scope>
    <source>
        <strain evidence="1">Pm04-4</strain>
    </source>
</reference>
<keyword evidence="2" id="KW-1185">Reference proteome</keyword>
<dbReference type="RefSeq" id="WP_267563807.1">
    <property type="nucleotide sequence ID" value="NZ_JAPNTZ010000005.1"/>
</dbReference>
<evidence type="ECO:0000313" key="2">
    <source>
        <dbReference type="Proteomes" id="UP001151002"/>
    </source>
</evidence>
<sequence length="371" mass="39025">MSHHLDSPLARRDPRLNITDQYVFDDAGATVLILNAGTSLAGPDQPAGFHDEARYEFRVWLDGAHEDALAFRVAFEPGPEGAQNYTVHRVEGAADDATPGAAAGLDDATPGAAAGLDDATPGTAVVLDDAAPGVEVARGRTGETVRGADGLTAWAGRVRDPFYLDLGQLAAIDLLVQHGEPATITGFVPGEAVNTFAGSTVNSIVLRIPHSDPQLFRDRIIRVWSTTRLATDAGGWRPIGRAGLPMIWPIFRDADSDAASAANEAHPADDSAAYGKGMRELVAATVRRLGTTERPEAYAEAVVQRLLPDALPYQVGTPAVFGFTDFNGRALVDNAPEVVFSLVTNSAVGTGLPPAATADTRQEAFPYVVPA</sequence>
<dbReference type="EMBL" id="JAPNTZ010000005">
    <property type="protein sequence ID" value="MCY1139676.1"/>
    <property type="molecule type" value="Genomic_DNA"/>
</dbReference>
<name>A0ABT4AZM4_9ACTN</name>
<evidence type="ECO:0000313" key="1">
    <source>
        <dbReference type="EMBL" id="MCY1139676.1"/>
    </source>
</evidence>